<dbReference type="InterPro" id="IPR009057">
    <property type="entry name" value="Homeodomain-like_sf"/>
</dbReference>
<dbReference type="SMART" id="SM00342">
    <property type="entry name" value="HTH_ARAC"/>
    <property type="match status" value="1"/>
</dbReference>
<dbReference type="PANTHER" id="PTHR43130:SF3">
    <property type="entry name" value="HTH-TYPE TRANSCRIPTIONAL REGULATOR RV1931C"/>
    <property type="match status" value="1"/>
</dbReference>
<comment type="caution">
    <text evidence="5">The sequence shown here is derived from an EMBL/GenBank/DDBJ whole genome shotgun (WGS) entry which is preliminary data.</text>
</comment>
<dbReference type="Gene3D" id="3.40.50.880">
    <property type="match status" value="1"/>
</dbReference>
<dbReference type="RefSeq" id="WP_131177404.1">
    <property type="nucleotide sequence ID" value="NZ_QJUL01000019.1"/>
</dbReference>
<gene>
    <name evidence="6" type="ORF">DNK34_18865</name>
    <name evidence="5" type="ORF">DNK44_14350</name>
</gene>
<evidence type="ECO:0000313" key="5">
    <source>
        <dbReference type="EMBL" id="TBU91226.1"/>
    </source>
</evidence>
<evidence type="ECO:0000256" key="1">
    <source>
        <dbReference type="ARBA" id="ARBA00023015"/>
    </source>
</evidence>
<keyword evidence="2" id="KW-0238">DNA-binding</keyword>
<dbReference type="Gene3D" id="1.10.10.60">
    <property type="entry name" value="Homeodomain-like"/>
    <property type="match status" value="1"/>
</dbReference>
<dbReference type="InterPro" id="IPR018060">
    <property type="entry name" value="HTH_AraC"/>
</dbReference>
<dbReference type="PROSITE" id="PS00041">
    <property type="entry name" value="HTH_ARAC_FAMILY_1"/>
    <property type="match status" value="1"/>
</dbReference>
<dbReference type="Pfam" id="PF12833">
    <property type="entry name" value="HTH_18"/>
    <property type="match status" value="1"/>
</dbReference>
<dbReference type="GO" id="GO:0003700">
    <property type="term" value="F:DNA-binding transcription factor activity"/>
    <property type="evidence" value="ECO:0007669"/>
    <property type="project" value="InterPro"/>
</dbReference>
<sequence length="349" mass="38958">MNDREGQRLSDRRRFSEALQGQNLRFVGEKDKRLRQARVGFLLLEHFSLPAFTQALDTLVTANLISAGVFATRTFSLNGESVASDLGIVICPDAELGTRHLPELDLLVICGGLRTALRPIPALRQLLHAADEKGVALAGLWSGAWFLGQAGLLDGHKCAIHPEHRAALAEIARHSQVTSESFMVDRDRLTAASPTGAFNMVLEWIDRLHGRALVDGIVDILAFEESRYRRVRPTLHEKMSEPLRNVISLMSANIEEPLSPEQLAHYAGRSRRQIERLFQQQLGTTPVRYYLELRITEGRRLLQHSDLPILDVSVACGFVSPSHFSKCYAAYFGNSPSREVRHGHVKSSK</sequence>
<dbReference type="InterPro" id="IPR002818">
    <property type="entry name" value="DJ-1/PfpI"/>
</dbReference>
<evidence type="ECO:0000313" key="6">
    <source>
        <dbReference type="EMBL" id="TBV02440.1"/>
    </source>
</evidence>
<dbReference type="InterPro" id="IPR052158">
    <property type="entry name" value="INH-QAR"/>
</dbReference>
<dbReference type="GO" id="GO:0043565">
    <property type="term" value="F:sequence-specific DNA binding"/>
    <property type="evidence" value="ECO:0007669"/>
    <property type="project" value="InterPro"/>
</dbReference>
<dbReference type="GO" id="GO:0009893">
    <property type="term" value="P:positive regulation of metabolic process"/>
    <property type="evidence" value="ECO:0007669"/>
    <property type="project" value="UniProtKB-ARBA"/>
</dbReference>
<keyword evidence="1" id="KW-0805">Transcription regulation</keyword>
<evidence type="ECO:0000256" key="3">
    <source>
        <dbReference type="ARBA" id="ARBA00023163"/>
    </source>
</evidence>
<dbReference type="SUPFAM" id="SSF52317">
    <property type="entry name" value="Class I glutamine amidotransferase-like"/>
    <property type="match status" value="1"/>
</dbReference>
<keyword evidence="7" id="KW-1185">Reference proteome</keyword>
<accession>A0A4Q9QZT2</accession>
<dbReference type="OrthoDB" id="9803764at2"/>
<evidence type="ECO:0000259" key="4">
    <source>
        <dbReference type="PROSITE" id="PS01124"/>
    </source>
</evidence>
<evidence type="ECO:0000313" key="7">
    <source>
        <dbReference type="Proteomes" id="UP000291334"/>
    </source>
</evidence>
<dbReference type="InterPro" id="IPR029062">
    <property type="entry name" value="Class_I_gatase-like"/>
</dbReference>
<dbReference type="EMBL" id="QJUM01000024">
    <property type="protein sequence ID" value="TBV02440.1"/>
    <property type="molecule type" value="Genomic_DNA"/>
</dbReference>
<dbReference type="SUPFAM" id="SSF46689">
    <property type="entry name" value="Homeodomain-like"/>
    <property type="match status" value="2"/>
</dbReference>
<evidence type="ECO:0000256" key="2">
    <source>
        <dbReference type="ARBA" id="ARBA00023125"/>
    </source>
</evidence>
<dbReference type="PROSITE" id="PS01124">
    <property type="entry name" value="HTH_ARAC_FAMILY_2"/>
    <property type="match status" value="1"/>
</dbReference>
<dbReference type="Pfam" id="PF01965">
    <property type="entry name" value="DJ-1_PfpI"/>
    <property type="match status" value="1"/>
</dbReference>
<feature type="domain" description="HTH araC/xylS-type" evidence="4">
    <location>
        <begin position="244"/>
        <end position="342"/>
    </location>
</feature>
<dbReference type="AlphaFoldDB" id="A0A4Q9QZT2"/>
<name>A0A4Q9QZT2_9GAMM</name>
<protein>
    <submittedName>
        <fullName evidence="5">AraC family transcriptional regulator</fullName>
    </submittedName>
</protein>
<dbReference type="EMBL" id="QJUL01000019">
    <property type="protein sequence ID" value="TBU91226.1"/>
    <property type="molecule type" value="Genomic_DNA"/>
</dbReference>
<dbReference type="Proteomes" id="UP000293172">
    <property type="component" value="Unassembled WGS sequence"/>
</dbReference>
<dbReference type="PANTHER" id="PTHR43130">
    <property type="entry name" value="ARAC-FAMILY TRANSCRIPTIONAL REGULATOR"/>
    <property type="match status" value="1"/>
</dbReference>
<evidence type="ECO:0000313" key="8">
    <source>
        <dbReference type="Proteomes" id="UP000293172"/>
    </source>
</evidence>
<proteinExistence type="predicted"/>
<dbReference type="Proteomes" id="UP000291334">
    <property type="component" value="Unassembled WGS sequence"/>
</dbReference>
<dbReference type="CDD" id="cd03136">
    <property type="entry name" value="GATase1_AraC_ArgR_like"/>
    <property type="match status" value="1"/>
</dbReference>
<organism evidence="5 8">
    <name type="scientific">Phytopseudomonas dryadis</name>
    <dbReference type="NCBI Taxonomy" id="2487520"/>
    <lineage>
        <taxon>Bacteria</taxon>
        <taxon>Pseudomonadati</taxon>
        <taxon>Pseudomonadota</taxon>
        <taxon>Gammaproteobacteria</taxon>
        <taxon>Pseudomonadales</taxon>
        <taxon>Pseudomonadaceae</taxon>
        <taxon>Phytopseudomonas</taxon>
    </lineage>
</organism>
<keyword evidence="3" id="KW-0804">Transcription</keyword>
<dbReference type="InterPro" id="IPR018062">
    <property type="entry name" value="HTH_AraC-typ_CS"/>
</dbReference>
<reference evidence="7 8" key="1">
    <citation type="submission" date="2018-06" db="EMBL/GenBank/DDBJ databases">
        <title>Three novel Pseudomonas species isolated from symptomatic oak.</title>
        <authorList>
            <person name="Bueno-Gonzalez V."/>
            <person name="Brady C."/>
        </authorList>
    </citation>
    <scope>NUCLEOTIDE SEQUENCE [LARGE SCALE GENOMIC DNA]</scope>
    <source>
        <strain evidence="6 7">P26B</strain>
        <strain evidence="5 8">P6B</strain>
    </source>
</reference>